<dbReference type="OrthoDB" id="5398396at2759"/>
<organism evidence="2 3">
    <name type="scientific">Corynespora cassiicola Philippines</name>
    <dbReference type="NCBI Taxonomy" id="1448308"/>
    <lineage>
        <taxon>Eukaryota</taxon>
        <taxon>Fungi</taxon>
        <taxon>Dikarya</taxon>
        <taxon>Ascomycota</taxon>
        <taxon>Pezizomycotina</taxon>
        <taxon>Dothideomycetes</taxon>
        <taxon>Pleosporomycetidae</taxon>
        <taxon>Pleosporales</taxon>
        <taxon>Corynesporascaceae</taxon>
        <taxon>Corynespora</taxon>
    </lineage>
</organism>
<dbReference type="AlphaFoldDB" id="A0A2T2N4J7"/>
<feature type="region of interest" description="Disordered" evidence="1">
    <location>
        <begin position="1"/>
        <end position="38"/>
    </location>
</feature>
<evidence type="ECO:0000313" key="3">
    <source>
        <dbReference type="Proteomes" id="UP000240883"/>
    </source>
</evidence>
<protein>
    <submittedName>
        <fullName evidence="2">Uncharacterized protein</fullName>
    </submittedName>
</protein>
<accession>A0A2T2N4J7</accession>
<evidence type="ECO:0000313" key="2">
    <source>
        <dbReference type="EMBL" id="PSN60372.1"/>
    </source>
</evidence>
<proteinExistence type="predicted"/>
<reference evidence="2 3" key="1">
    <citation type="journal article" date="2018" name="Front. Microbiol.">
        <title>Genome-Wide Analysis of Corynespora cassiicola Leaf Fall Disease Putative Effectors.</title>
        <authorList>
            <person name="Lopez D."/>
            <person name="Ribeiro S."/>
            <person name="Label P."/>
            <person name="Fumanal B."/>
            <person name="Venisse J.S."/>
            <person name="Kohler A."/>
            <person name="de Oliveira R.R."/>
            <person name="Labutti K."/>
            <person name="Lipzen A."/>
            <person name="Lail K."/>
            <person name="Bauer D."/>
            <person name="Ohm R.A."/>
            <person name="Barry K.W."/>
            <person name="Spatafora J."/>
            <person name="Grigoriev I.V."/>
            <person name="Martin F.M."/>
            <person name="Pujade-Renaud V."/>
        </authorList>
    </citation>
    <scope>NUCLEOTIDE SEQUENCE [LARGE SCALE GENOMIC DNA]</scope>
    <source>
        <strain evidence="2 3">Philippines</strain>
    </source>
</reference>
<feature type="compositionally biased region" description="Low complexity" evidence="1">
    <location>
        <begin position="1"/>
        <end position="13"/>
    </location>
</feature>
<name>A0A2T2N4J7_CORCC</name>
<evidence type="ECO:0000256" key="1">
    <source>
        <dbReference type="SAM" id="MobiDB-lite"/>
    </source>
</evidence>
<dbReference type="Proteomes" id="UP000240883">
    <property type="component" value="Unassembled WGS sequence"/>
</dbReference>
<keyword evidence="3" id="KW-1185">Reference proteome</keyword>
<gene>
    <name evidence="2" type="ORF">BS50DRAFT_506465</name>
</gene>
<dbReference type="STRING" id="1448308.A0A2T2N4J7"/>
<sequence>MGWFTSSSSRSSRPGYARSYAGSTYSSRTHHSSTSRYARRPREGYLEYLQRQLRQLWRTVVQYAKRHPYKVFFMVIMPLISGGVLHKLARQFGVELPGGPPQGQGSRGGYGGGGYYGSEGYGMGGVGEKKGGGGGVDLQSIAGGIGGLASLAKMAQTFL</sequence>
<dbReference type="EMBL" id="KZ678149">
    <property type="protein sequence ID" value="PSN60372.1"/>
    <property type="molecule type" value="Genomic_DNA"/>
</dbReference>
<feature type="compositionally biased region" description="Basic residues" evidence="1">
    <location>
        <begin position="28"/>
        <end position="38"/>
    </location>
</feature>